<sequence length="237" mass="26288">FFVLSARITSAQSSRARSSAVPRTLQGTAESAVAGSPLFNGTVCTRDLTECCARLVTESYYACMEYDSFGFTPQSCIPWQELIRSGCATTCADCDVLGHDLYQQCAFQLQVLGNGPLIKAYCNATYMDWVGNRCPRACHDNETLCETQEAKNCMLKCGNYDRCNCVKRKGSTNPAFCEGITVLDGKNGNTRPGLFYTCDRTPDDCLQTMDLNCSTYKYCTPDQCELKDVRCLPRHQC</sequence>
<accession>A0A813DDV9</accession>
<keyword evidence="2" id="KW-1185">Reference proteome</keyword>
<evidence type="ECO:0000313" key="1">
    <source>
        <dbReference type="EMBL" id="CAE8586074.1"/>
    </source>
</evidence>
<feature type="non-terminal residue" evidence="1">
    <location>
        <position position="1"/>
    </location>
</feature>
<comment type="caution">
    <text evidence="1">The sequence shown here is derived from an EMBL/GenBank/DDBJ whole genome shotgun (WGS) entry which is preliminary data.</text>
</comment>
<dbReference type="EMBL" id="CAJNNV010001905">
    <property type="protein sequence ID" value="CAE8586074.1"/>
    <property type="molecule type" value="Genomic_DNA"/>
</dbReference>
<protein>
    <submittedName>
        <fullName evidence="1">Uncharacterized protein</fullName>
    </submittedName>
</protein>
<organism evidence="1 2">
    <name type="scientific">Polarella glacialis</name>
    <name type="common">Dinoflagellate</name>
    <dbReference type="NCBI Taxonomy" id="89957"/>
    <lineage>
        <taxon>Eukaryota</taxon>
        <taxon>Sar</taxon>
        <taxon>Alveolata</taxon>
        <taxon>Dinophyceae</taxon>
        <taxon>Suessiales</taxon>
        <taxon>Suessiaceae</taxon>
        <taxon>Polarella</taxon>
    </lineage>
</organism>
<gene>
    <name evidence="1" type="ORF">PGLA1383_LOCUS4972</name>
</gene>
<name>A0A813DDV9_POLGL</name>
<evidence type="ECO:0000313" key="2">
    <source>
        <dbReference type="Proteomes" id="UP000654075"/>
    </source>
</evidence>
<dbReference type="AlphaFoldDB" id="A0A813DDV9"/>
<dbReference type="Proteomes" id="UP000654075">
    <property type="component" value="Unassembled WGS sequence"/>
</dbReference>
<proteinExistence type="predicted"/>
<reference evidence="1" key="1">
    <citation type="submission" date="2021-02" db="EMBL/GenBank/DDBJ databases">
        <authorList>
            <person name="Dougan E. K."/>
            <person name="Rhodes N."/>
            <person name="Thang M."/>
            <person name="Chan C."/>
        </authorList>
    </citation>
    <scope>NUCLEOTIDE SEQUENCE</scope>
</reference>
<feature type="non-terminal residue" evidence="1">
    <location>
        <position position="237"/>
    </location>
</feature>